<dbReference type="InterPro" id="IPR029044">
    <property type="entry name" value="Nucleotide-diphossugar_trans"/>
</dbReference>
<dbReference type="PANTHER" id="PTHR43630:SF1">
    <property type="entry name" value="POLY-BETA-1,6-N-ACETYL-D-GLUCOSAMINE SYNTHASE"/>
    <property type="match status" value="1"/>
</dbReference>
<feature type="transmembrane region" description="Helical" evidence="4">
    <location>
        <begin position="307"/>
        <end position="323"/>
    </location>
</feature>
<name>A0ABS3YHU1_9BACT</name>
<dbReference type="Pfam" id="PF13641">
    <property type="entry name" value="Glyco_tranf_2_3"/>
    <property type="match status" value="1"/>
</dbReference>
<keyword evidence="4" id="KW-0472">Membrane</keyword>
<dbReference type="EMBL" id="JAGHKP010000003">
    <property type="protein sequence ID" value="MBO9154237.1"/>
    <property type="molecule type" value="Genomic_DNA"/>
</dbReference>
<dbReference type="RefSeq" id="WP_209147356.1">
    <property type="nucleotide sequence ID" value="NZ_JAGHKP010000003.1"/>
</dbReference>
<dbReference type="SUPFAM" id="SSF53448">
    <property type="entry name" value="Nucleotide-diphospho-sugar transferases"/>
    <property type="match status" value="1"/>
</dbReference>
<keyword evidence="3 5" id="KW-0808">Transferase</keyword>
<organism evidence="5 6">
    <name type="scientific">Chitinophaga chungangae</name>
    <dbReference type="NCBI Taxonomy" id="2821488"/>
    <lineage>
        <taxon>Bacteria</taxon>
        <taxon>Pseudomonadati</taxon>
        <taxon>Bacteroidota</taxon>
        <taxon>Chitinophagia</taxon>
        <taxon>Chitinophagales</taxon>
        <taxon>Chitinophagaceae</taxon>
        <taxon>Chitinophaga</taxon>
    </lineage>
</organism>
<evidence type="ECO:0000256" key="1">
    <source>
        <dbReference type="ARBA" id="ARBA00006739"/>
    </source>
</evidence>
<feature type="transmembrane region" description="Helical" evidence="4">
    <location>
        <begin position="6"/>
        <end position="29"/>
    </location>
</feature>
<dbReference type="GO" id="GO:0016757">
    <property type="term" value="F:glycosyltransferase activity"/>
    <property type="evidence" value="ECO:0007669"/>
    <property type="project" value="UniProtKB-KW"/>
</dbReference>
<keyword evidence="6" id="KW-1185">Reference proteome</keyword>
<evidence type="ECO:0000256" key="4">
    <source>
        <dbReference type="SAM" id="Phobius"/>
    </source>
</evidence>
<feature type="transmembrane region" description="Helical" evidence="4">
    <location>
        <begin position="329"/>
        <end position="349"/>
    </location>
</feature>
<proteinExistence type="inferred from homology"/>
<sequence>MYTVFFVLFLIVQVIIGFYLLQPLLLLLLHLLVKPFRRKNDATPAENAADDLDIAVIVTAYKNLGLVTPLADSLLKQRYGRFTAYIVADACEGMELGEFNDERIVLLRTPSPLNAKIRSIDYALKNFRKEHDAMVILDADNLVHPNYLEVLNGYFKRGYQAVQTNLMAKNLNNAYARMDAAGNYFYNFTDRKVRMEFGLSANIWGLGIAMRTELYRSVIYRNFLGGFDKKIQADIVKIIPQLAYAEEAYVYDEKIDTGEALETQRTRWINAYFKYFKYGWEVFETGIRKGSFNLVYFGINLLRPPQFLQLLGGILMLLVNIWVSPAAAWLWLAILAQFPLTFLSIVAVMNPRRGVLRSLTWLPLVFVRQLKAFFQIRKANKTFLQTSNNKVIYIEDVINQ</sequence>
<keyword evidence="4" id="KW-1133">Transmembrane helix</keyword>
<dbReference type="PANTHER" id="PTHR43630">
    <property type="entry name" value="POLY-BETA-1,6-N-ACETYL-D-GLUCOSAMINE SYNTHASE"/>
    <property type="match status" value="1"/>
</dbReference>
<evidence type="ECO:0000256" key="2">
    <source>
        <dbReference type="ARBA" id="ARBA00022676"/>
    </source>
</evidence>
<evidence type="ECO:0000256" key="3">
    <source>
        <dbReference type="ARBA" id="ARBA00022679"/>
    </source>
</evidence>
<keyword evidence="4" id="KW-0812">Transmembrane</keyword>
<dbReference type="Proteomes" id="UP000679126">
    <property type="component" value="Unassembled WGS sequence"/>
</dbReference>
<gene>
    <name evidence="5" type="ORF">J7I43_18570</name>
</gene>
<accession>A0ABS3YHU1</accession>
<reference evidence="6" key="1">
    <citation type="submission" date="2021-03" db="EMBL/GenBank/DDBJ databases">
        <title>Assistant Professor.</title>
        <authorList>
            <person name="Huq M.A."/>
        </authorList>
    </citation>
    <scope>NUCLEOTIDE SEQUENCE [LARGE SCALE GENOMIC DNA]</scope>
    <source>
        <strain evidence="6">MAH-28</strain>
    </source>
</reference>
<dbReference type="EC" id="2.4.-.-" evidence="5"/>
<keyword evidence="2 5" id="KW-0328">Glycosyltransferase</keyword>
<evidence type="ECO:0000313" key="5">
    <source>
        <dbReference type="EMBL" id="MBO9154237.1"/>
    </source>
</evidence>
<comment type="similarity">
    <text evidence="1">Belongs to the glycosyltransferase 2 family.</text>
</comment>
<comment type="caution">
    <text evidence="5">The sequence shown here is derived from an EMBL/GenBank/DDBJ whole genome shotgun (WGS) entry which is preliminary data.</text>
</comment>
<dbReference type="Gene3D" id="3.90.550.10">
    <property type="entry name" value="Spore Coat Polysaccharide Biosynthesis Protein SpsA, Chain A"/>
    <property type="match status" value="1"/>
</dbReference>
<evidence type="ECO:0000313" key="6">
    <source>
        <dbReference type="Proteomes" id="UP000679126"/>
    </source>
</evidence>
<protein>
    <submittedName>
        <fullName evidence="5">Glycosyltransferase</fullName>
        <ecNumber evidence="5">2.4.-.-</ecNumber>
    </submittedName>
</protein>